<name>A0A810MP49_9ACTN</name>
<evidence type="ECO:0000313" key="1">
    <source>
        <dbReference type="EMBL" id="BCJ63027.1"/>
    </source>
</evidence>
<dbReference type="AlphaFoldDB" id="A0A810MP49"/>
<keyword evidence="2" id="KW-1185">Reference proteome</keyword>
<organism evidence="1 2">
    <name type="scientific">Polymorphospora rubra</name>
    <dbReference type="NCBI Taxonomy" id="338584"/>
    <lineage>
        <taxon>Bacteria</taxon>
        <taxon>Bacillati</taxon>
        <taxon>Actinomycetota</taxon>
        <taxon>Actinomycetes</taxon>
        <taxon>Micromonosporales</taxon>
        <taxon>Micromonosporaceae</taxon>
        <taxon>Polymorphospora</taxon>
    </lineage>
</organism>
<gene>
    <name evidence="1" type="ORF">Prubr_00480</name>
</gene>
<dbReference type="Proteomes" id="UP000680866">
    <property type="component" value="Chromosome"/>
</dbReference>
<proteinExistence type="predicted"/>
<reference evidence="1" key="1">
    <citation type="submission" date="2020-08" db="EMBL/GenBank/DDBJ databases">
        <title>Whole genome shotgun sequence of Polymorphospora rubra NBRC 101157.</title>
        <authorList>
            <person name="Komaki H."/>
            <person name="Tamura T."/>
        </authorList>
    </citation>
    <scope>NUCLEOTIDE SEQUENCE</scope>
    <source>
        <strain evidence="1">NBRC 101157</strain>
    </source>
</reference>
<dbReference type="RefSeq" id="WP_212820426.1">
    <property type="nucleotide sequence ID" value="NZ_AP023359.1"/>
</dbReference>
<protein>
    <submittedName>
        <fullName evidence="1">Uncharacterized protein</fullName>
    </submittedName>
</protein>
<accession>A0A810MP49</accession>
<sequence length="140" mass="15966">MHVWDELTLEQFAVMVTAVEEAYLNNVIDEYGARLEWAKTRDTTIPSKLDAAAKRQLIPHFASVVLNLIERGWIELTEEPTLDRRHDAEPISGASLHDTLHDPASWMETPDGRRRMVTLTQTEAWELLTRQASNAVEAED</sequence>
<evidence type="ECO:0000313" key="2">
    <source>
        <dbReference type="Proteomes" id="UP000680866"/>
    </source>
</evidence>
<dbReference type="EMBL" id="AP023359">
    <property type="protein sequence ID" value="BCJ63027.1"/>
    <property type="molecule type" value="Genomic_DNA"/>
</dbReference>
<dbReference type="KEGG" id="pry:Prubr_00480"/>